<evidence type="ECO:0000259" key="7">
    <source>
        <dbReference type="Pfam" id="PF25183"/>
    </source>
</evidence>
<dbReference type="PROSITE" id="PS01156">
    <property type="entry name" value="TONB_DEPENDENT_REC_2"/>
    <property type="match status" value="1"/>
</dbReference>
<feature type="domain" description="TonB-dependent transporter Oar-like beta-barrel" evidence="7">
    <location>
        <begin position="267"/>
        <end position="1162"/>
    </location>
</feature>
<accession>A0A239DVT9</accession>
<evidence type="ECO:0000313" key="8">
    <source>
        <dbReference type="EMBL" id="SNS35842.1"/>
    </source>
</evidence>
<comment type="subcellular location">
    <subcellularLocation>
        <location evidence="1">Cell outer membrane</location>
        <topology evidence="1">Multi-pass membrane protein</topology>
    </subcellularLocation>
</comment>
<keyword evidence="8" id="KW-0378">Hydrolase</keyword>
<dbReference type="EMBL" id="FZOU01000001">
    <property type="protein sequence ID" value="SNS35842.1"/>
    <property type="molecule type" value="Genomic_DNA"/>
</dbReference>
<dbReference type="SUPFAM" id="SSF56935">
    <property type="entry name" value="Porins"/>
    <property type="match status" value="1"/>
</dbReference>
<proteinExistence type="predicted"/>
<keyword evidence="9" id="KW-1185">Reference proteome</keyword>
<dbReference type="InterPro" id="IPR036942">
    <property type="entry name" value="Beta-barrel_TonB_sf"/>
</dbReference>
<keyword evidence="5" id="KW-0472">Membrane</keyword>
<dbReference type="PANTHER" id="PTHR30069:SF46">
    <property type="entry name" value="OAR PROTEIN"/>
    <property type="match status" value="1"/>
</dbReference>
<evidence type="ECO:0000256" key="3">
    <source>
        <dbReference type="ARBA" id="ARBA00022452"/>
    </source>
</evidence>
<keyword evidence="2" id="KW-0813">Transport</keyword>
<dbReference type="AlphaFoldDB" id="A0A239DVT9"/>
<evidence type="ECO:0000256" key="5">
    <source>
        <dbReference type="ARBA" id="ARBA00023136"/>
    </source>
</evidence>
<evidence type="ECO:0000313" key="9">
    <source>
        <dbReference type="Proteomes" id="UP000198356"/>
    </source>
</evidence>
<keyword evidence="8" id="KW-0121">Carboxypeptidase</keyword>
<keyword evidence="8" id="KW-0645">Protease</keyword>
<dbReference type="GO" id="GO:0044718">
    <property type="term" value="P:siderophore transmembrane transport"/>
    <property type="evidence" value="ECO:0007669"/>
    <property type="project" value="TreeGrafter"/>
</dbReference>
<dbReference type="Pfam" id="PF13620">
    <property type="entry name" value="CarboxypepD_reg"/>
    <property type="match status" value="1"/>
</dbReference>
<dbReference type="Pfam" id="PF25183">
    <property type="entry name" value="OMP_b-brl_4"/>
    <property type="match status" value="1"/>
</dbReference>
<dbReference type="InterPro" id="IPR039426">
    <property type="entry name" value="TonB-dep_rcpt-like"/>
</dbReference>
<keyword evidence="3" id="KW-1134">Transmembrane beta strand</keyword>
<organism evidence="8 9">
    <name type="scientific">Granulicella rosea</name>
    <dbReference type="NCBI Taxonomy" id="474952"/>
    <lineage>
        <taxon>Bacteria</taxon>
        <taxon>Pseudomonadati</taxon>
        <taxon>Acidobacteriota</taxon>
        <taxon>Terriglobia</taxon>
        <taxon>Terriglobales</taxon>
        <taxon>Acidobacteriaceae</taxon>
        <taxon>Granulicella</taxon>
    </lineage>
</organism>
<dbReference type="InterPro" id="IPR057601">
    <property type="entry name" value="Oar-like_b-barrel"/>
</dbReference>
<protein>
    <submittedName>
        <fullName evidence="8">Carboxypeptidase regulatory-like domain-containing protein</fullName>
    </submittedName>
</protein>
<evidence type="ECO:0000256" key="2">
    <source>
        <dbReference type="ARBA" id="ARBA00022448"/>
    </source>
</evidence>
<dbReference type="PANTHER" id="PTHR30069">
    <property type="entry name" value="TONB-DEPENDENT OUTER MEMBRANE RECEPTOR"/>
    <property type="match status" value="1"/>
</dbReference>
<evidence type="ECO:0000256" key="1">
    <source>
        <dbReference type="ARBA" id="ARBA00004571"/>
    </source>
</evidence>
<dbReference type="SUPFAM" id="SSF49464">
    <property type="entry name" value="Carboxypeptidase regulatory domain-like"/>
    <property type="match status" value="1"/>
</dbReference>
<dbReference type="OrthoDB" id="97893at2"/>
<dbReference type="GO" id="GO:0015344">
    <property type="term" value="F:siderophore uptake transmembrane transporter activity"/>
    <property type="evidence" value="ECO:0007669"/>
    <property type="project" value="TreeGrafter"/>
</dbReference>
<dbReference type="Gene3D" id="2.40.170.20">
    <property type="entry name" value="TonB-dependent receptor, beta-barrel domain"/>
    <property type="match status" value="1"/>
</dbReference>
<sequence>MSTRQNHNLRFARISLLLLFGFIAWMTGRNVLAQTNYGAIVGTVTDATGANLDGASVALKNIGTNAAQTITAGSGGTFSFLNLNPGLYEVTVTNAGFKASTRSNVEVTIGGTVRVDISLQVGDVTQTVTVEATQAPLQTDSASLGGVVEGRQVLESPLNGRNVNNLLDFVPGVVPGGGTSGNTMANGGSGNFQAGAQTQAIAYGNYQIGGGFSGQSLFFIDGVGSNVPENNVNSLVPTQDAVQEFRVQTNNVSAEYGGFAGGVIQISTKSGTNDIHGSVYEYFRNTALDANGWFFNHNGLARQPLHQNQYGFNIGAPILKNKLFAFFSFERETLSTAGSSTYTLPTAAQVAGNFSGVANIYNPVTGVQYSCNGVLNVICPNLIDPTAAKILALEAPLPNRAGLINNYVASAPITGAQNQFNARLDYNLGKADQLFARYTFWNPHNGNSDPLGTKVGSGPTGNTTTEAVAGDNHVFNQSTIADLRLSWLENYNFQTPLSNGFNQSSINANYGALQAQQVNNHQGLLPNIGVPGYSLGVNLSQLYWLNTVYGVSGSVTKVKGRHTVKVGGIGRQILWTNFGNNQGVGFGTTAAFTQSPVAGVGGGNALASFLLGVPASTGINEVGTWHAVLHSYGFYVTDTWQATSKLTANLGLRWDQPGSYSEVNNLDTVLQTNLPTTLGSVTNPYTGASTPVVGGLAYVASSQYPSRREESQHWKLFSPRVGMNYRLDNKSVVRGGYGVSFLPAEITADSPGNSPINSATTSLNNLPGSTVNTTIANPFPNGILLPSGRTAAALYNQLGQGIGARIPDQPYGYVQQWNFGFERALTSKTSMTISYAGAKGTHLTLSQGYTGTGLNLNQLPDQYDSKGADLLTQVANPLYGKIPAGGVLGGQTIAKGYLLKPFPQYTSVNQVVPRLGSSTYEALQSTFNQRFGHGGLVQIAYTYAKLLSNTENTSSFQDGQGGQGVVQDNTNLHAEKAISMQDLTHNLVINYGVDLPFGKGQKYLGNSGGVVDAVVGGWRVNGITTFHSGLPLPFSTSGNSLSNYFGSGPIRPNVMAGCNKNVGGSQQSRINGWFNKACFTIPADYTFGNERRVDSNLRSSGAANFDFSINKSFKVYERLVGKFSLETFNLFNRTQFAPPDTNLNDGGYGTVTGQLNPPRNLQAALRFSF</sequence>
<gene>
    <name evidence="8" type="ORF">SAMN05421770_101644</name>
</gene>
<evidence type="ECO:0000256" key="6">
    <source>
        <dbReference type="ARBA" id="ARBA00023237"/>
    </source>
</evidence>
<dbReference type="Proteomes" id="UP000198356">
    <property type="component" value="Unassembled WGS sequence"/>
</dbReference>
<dbReference type="Gene3D" id="2.60.40.1120">
    <property type="entry name" value="Carboxypeptidase-like, regulatory domain"/>
    <property type="match status" value="1"/>
</dbReference>
<keyword evidence="4" id="KW-0812">Transmembrane</keyword>
<name>A0A239DVT9_9BACT</name>
<dbReference type="InterPro" id="IPR010917">
    <property type="entry name" value="TonB_rcpt_CS"/>
</dbReference>
<keyword evidence="6" id="KW-0998">Cell outer membrane</keyword>
<reference evidence="8 9" key="1">
    <citation type="submission" date="2017-06" db="EMBL/GenBank/DDBJ databases">
        <authorList>
            <person name="Kim H.J."/>
            <person name="Triplett B.A."/>
        </authorList>
    </citation>
    <scope>NUCLEOTIDE SEQUENCE [LARGE SCALE GENOMIC DNA]</scope>
    <source>
        <strain evidence="8 9">DSM 18704</strain>
    </source>
</reference>
<dbReference type="GO" id="GO:0009279">
    <property type="term" value="C:cell outer membrane"/>
    <property type="evidence" value="ECO:0007669"/>
    <property type="project" value="UniProtKB-SubCell"/>
</dbReference>
<dbReference type="GO" id="GO:0004180">
    <property type="term" value="F:carboxypeptidase activity"/>
    <property type="evidence" value="ECO:0007669"/>
    <property type="project" value="UniProtKB-KW"/>
</dbReference>
<evidence type="ECO:0000256" key="4">
    <source>
        <dbReference type="ARBA" id="ARBA00022692"/>
    </source>
</evidence>
<dbReference type="InterPro" id="IPR008969">
    <property type="entry name" value="CarboxyPept-like_regulatory"/>
</dbReference>
<dbReference type="RefSeq" id="WP_089406921.1">
    <property type="nucleotide sequence ID" value="NZ_FZOU01000001.1"/>
</dbReference>